<name>A0AAY4B283_9TELE</name>
<dbReference type="Ensembl" id="ENSDCDT00010015612.1">
    <property type="protein sequence ID" value="ENSDCDP00010014825.1"/>
    <property type="gene ID" value="ENSDCDG00010006763.1"/>
</dbReference>
<organism evidence="1 2">
    <name type="scientific">Denticeps clupeoides</name>
    <name type="common">denticle herring</name>
    <dbReference type="NCBI Taxonomy" id="299321"/>
    <lineage>
        <taxon>Eukaryota</taxon>
        <taxon>Metazoa</taxon>
        <taxon>Chordata</taxon>
        <taxon>Craniata</taxon>
        <taxon>Vertebrata</taxon>
        <taxon>Euteleostomi</taxon>
        <taxon>Actinopterygii</taxon>
        <taxon>Neopterygii</taxon>
        <taxon>Teleostei</taxon>
        <taxon>Clupei</taxon>
        <taxon>Clupeiformes</taxon>
        <taxon>Denticipitoidei</taxon>
        <taxon>Denticipitidae</taxon>
        <taxon>Denticeps</taxon>
    </lineage>
</organism>
<reference evidence="1 2" key="1">
    <citation type="submission" date="2020-06" db="EMBL/GenBank/DDBJ databases">
        <authorList>
            <consortium name="Wellcome Sanger Institute Data Sharing"/>
        </authorList>
    </citation>
    <scope>NUCLEOTIDE SEQUENCE [LARGE SCALE GENOMIC DNA]</scope>
</reference>
<protein>
    <submittedName>
        <fullName evidence="1">Uncharacterized protein</fullName>
    </submittedName>
</protein>
<dbReference type="AlphaFoldDB" id="A0AAY4B283"/>
<sequence>MSSSVLGSGGCDTMVPSRQEASVLRHFPYTLLTFDTEKVLKWLWANKNLEADELHPGVYVCRLLPQLPVELLHPGLQPRRHSVHLPWFAFSLRGRLTFALQPERGARVVHTQRVDLRGRRFSTALRFLEAGWHGDEEGEAASRVSAPLVGRGGQSGMAV</sequence>
<evidence type="ECO:0000313" key="1">
    <source>
        <dbReference type="Ensembl" id="ENSDCDP00010014825.1"/>
    </source>
</evidence>
<keyword evidence="2" id="KW-1185">Reference proteome</keyword>
<dbReference type="Proteomes" id="UP000694580">
    <property type="component" value="Chromosome 1"/>
</dbReference>
<proteinExistence type="predicted"/>
<reference evidence="1" key="2">
    <citation type="submission" date="2025-08" db="UniProtKB">
        <authorList>
            <consortium name="Ensembl"/>
        </authorList>
    </citation>
    <scope>IDENTIFICATION</scope>
</reference>
<accession>A0AAY4B283</accession>
<evidence type="ECO:0000313" key="2">
    <source>
        <dbReference type="Proteomes" id="UP000694580"/>
    </source>
</evidence>
<reference evidence="1" key="3">
    <citation type="submission" date="2025-09" db="UniProtKB">
        <authorList>
            <consortium name="Ensembl"/>
        </authorList>
    </citation>
    <scope>IDENTIFICATION</scope>
</reference>